<evidence type="ECO:0000256" key="6">
    <source>
        <dbReference type="ARBA" id="ARBA00022692"/>
    </source>
</evidence>
<dbReference type="Proteomes" id="UP000278746">
    <property type="component" value="Unassembled WGS sequence"/>
</dbReference>
<feature type="transmembrane region" description="Helical" evidence="10">
    <location>
        <begin position="47"/>
        <end position="80"/>
    </location>
</feature>
<dbReference type="PANTHER" id="PTHR43823:SF3">
    <property type="entry name" value="MULTIDRUG EXPORT PROTEIN MEPA"/>
    <property type="match status" value="1"/>
</dbReference>
<evidence type="ECO:0000256" key="3">
    <source>
        <dbReference type="ARBA" id="ARBA00022106"/>
    </source>
</evidence>
<keyword evidence="12" id="KW-1185">Reference proteome</keyword>
<dbReference type="PANTHER" id="PTHR43823">
    <property type="entry name" value="SPORULATION PROTEIN YKVU"/>
    <property type="match status" value="1"/>
</dbReference>
<dbReference type="InterPro" id="IPR051327">
    <property type="entry name" value="MATE_MepA_subfamily"/>
</dbReference>
<keyword evidence="8 10" id="KW-0472">Membrane</keyword>
<feature type="transmembrane region" description="Helical" evidence="10">
    <location>
        <begin position="246"/>
        <end position="272"/>
    </location>
</feature>
<dbReference type="EMBL" id="RHIB01000004">
    <property type="protein sequence ID" value="RNA66365.1"/>
    <property type="molecule type" value="Genomic_DNA"/>
</dbReference>
<evidence type="ECO:0000256" key="4">
    <source>
        <dbReference type="ARBA" id="ARBA00022448"/>
    </source>
</evidence>
<comment type="caution">
    <text evidence="11">The sequence shown here is derived from an EMBL/GenBank/DDBJ whole genome shotgun (WGS) entry which is preliminary data.</text>
</comment>
<sequence>MEVKKVTQKEQSRRLGTEPIPKLLRNLSIPAMIGMFVMALYNLVDTIFISWFVGIEGVAGVTIAFPVMLIIMAVAAAVGIGGASVISRRLGEGRGHEANQVFGNILTMIIIFSAFAFIGAFTYLEPLLSLFGATSETLGYAIDYMFPIMLGTIFFSFAFTTNAIIRSEGNARFAMMTMIIPSVLNILLDPVFIIWLDMGVQGAAIATVISQASVTVVVIRYFMMGKSTLAPSLGDFKPVYRVIKEVVIIGMPALVRQVAGSVMMIAINAMLLRFGTDFHVGVFGIVQRVAMFTLMPMMGILQGMQPIIGYNYGAKQYGRLKETVWLGLKVVTVFSVMVFLLVMIFPHWFMRIFTADPVTIEAGSDGMRIMFAAAILIGVQVVSGGIYQALGMAKEALLLSMARQVLFLIPLVLILPHFFGVAGVWLAFPVADVLAFTLSVVLLYRDRRIFLVRTKEDDVQPVQKQAVST</sequence>
<organism evidence="11 12">
    <name type="scientific">Alteribacter keqinensis</name>
    <dbReference type="NCBI Taxonomy" id="2483800"/>
    <lineage>
        <taxon>Bacteria</taxon>
        <taxon>Bacillati</taxon>
        <taxon>Bacillota</taxon>
        <taxon>Bacilli</taxon>
        <taxon>Bacillales</taxon>
        <taxon>Bacillaceae</taxon>
        <taxon>Alteribacter</taxon>
    </lineage>
</organism>
<feature type="transmembrane region" description="Helical" evidence="10">
    <location>
        <begin position="278"/>
        <end position="303"/>
    </location>
</feature>
<dbReference type="OrthoDB" id="9811110at2"/>
<dbReference type="CDD" id="cd13143">
    <property type="entry name" value="MATE_MepA_like"/>
    <property type="match status" value="1"/>
</dbReference>
<evidence type="ECO:0000256" key="10">
    <source>
        <dbReference type="SAM" id="Phobius"/>
    </source>
</evidence>
<evidence type="ECO:0000313" key="12">
    <source>
        <dbReference type="Proteomes" id="UP000278746"/>
    </source>
</evidence>
<evidence type="ECO:0000256" key="5">
    <source>
        <dbReference type="ARBA" id="ARBA00022475"/>
    </source>
</evidence>
<dbReference type="InterPro" id="IPR045070">
    <property type="entry name" value="MATE_MepA-like"/>
</dbReference>
<dbReference type="InterPro" id="IPR002528">
    <property type="entry name" value="MATE_fam"/>
</dbReference>
<feature type="transmembrane region" description="Helical" evidence="10">
    <location>
        <begin position="177"/>
        <end position="196"/>
    </location>
</feature>
<dbReference type="GO" id="GO:0005886">
    <property type="term" value="C:plasma membrane"/>
    <property type="evidence" value="ECO:0007669"/>
    <property type="project" value="UniProtKB-SubCell"/>
</dbReference>
<evidence type="ECO:0000313" key="11">
    <source>
        <dbReference type="EMBL" id="RNA66365.1"/>
    </source>
</evidence>
<feature type="transmembrane region" description="Helical" evidence="10">
    <location>
        <begin position="144"/>
        <end position="165"/>
    </location>
</feature>
<gene>
    <name evidence="11" type="ORF">EBO34_19400</name>
</gene>
<dbReference type="GO" id="GO:0046677">
    <property type="term" value="P:response to antibiotic"/>
    <property type="evidence" value="ECO:0007669"/>
    <property type="project" value="UniProtKB-KW"/>
</dbReference>
<reference evidence="11 12" key="1">
    <citation type="submission" date="2018-10" db="EMBL/GenBank/DDBJ databases">
        <title>Bacillus Keqinensis sp. nov., a moderately halophilic bacterium isolated from a saline-alkaline lake.</title>
        <authorList>
            <person name="Wang H."/>
        </authorList>
    </citation>
    <scope>NUCLEOTIDE SEQUENCE [LARGE SCALE GENOMIC DNA]</scope>
    <source>
        <strain evidence="11 12">KQ-3</strain>
    </source>
</reference>
<comment type="similarity">
    <text evidence="2">Belongs to the multi antimicrobial extrusion (MATE) (TC 2.A.66.1) family. MepA subfamily.</text>
</comment>
<keyword evidence="6 10" id="KW-0812">Transmembrane</keyword>
<feature type="transmembrane region" description="Helical" evidence="10">
    <location>
        <begin position="397"/>
        <end position="419"/>
    </location>
</feature>
<evidence type="ECO:0000256" key="7">
    <source>
        <dbReference type="ARBA" id="ARBA00022989"/>
    </source>
</evidence>
<feature type="transmembrane region" description="Helical" evidence="10">
    <location>
        <begin position="101"/>
        <end position="124"/>
    </location>
</feature>
<keyword evidence="5" id="KW-1003">Cell membrane</keyword>
<proteinExistence type="inferred from homology"/>
<feature type="transmembrane region" description="Helical" evidence="10">
    <location>
        <begin position="425"/>
        <end position="444"/>
    </location>
</feature>
<keyword evidence="4" id="KW-0813">Transport</keyword>
<accession>A0A3M7TP39</accession>
<protein>
    <recommendedName>
        <fullName evidence="3">Multidrug export protein MepA</fullName>
    </recommendedName>
</protein>
<name>A0A3M7TP39_9BACI</name>
<feature type="transmembrane region" description="Helical" evidence="10">
    <location>
        <begin position="324"/>
        <end position="349"/>
    </location>
</feature>
<dbReference type="GO" id="GO:0015297">
    <property type="term" value="F:antiporter activity"/>
    <property type="evidence" value="ECO:0007669"/>
    <property type="project" value="InterPro"/>
</dbReference>
<dbReference type="AlphaFoldDB" id="A0A3M7TP39"/>
<evidence type="ECO:0000256" key="8">
    <source>
        <dbReference type="ARBA" id="ARBA00023136"/>
    </source>
</evidence>
<keyword evidence="9" id="KW-0046">Antibiotic resistance</keyword>
<feature type="transmembrane region" description="Helical" evidence="10">
    <location>
        <begin position="369"/>
        <end position="390"/>
    </location>
</feature>
<dbReference type="Pfam" id="PF01554">
    <property type="entry name" value="MatE"/>
    <property type="match status" value="2"/>
</dbReference>
<evidence type="ECO:0000256" key="9">
    <source>
        <dbReference type="ARBA" id="ARBA00023251"/>
    </source>
</evidence>
<evidence type="ECO:0000256" key="2">
    <source>
        <dbReference type="ARBA" id="ARBA00008417"/>
    </source>
</evidence>
<feature type="transmembrane region" description="Helical" evidence="10">
    <location>
        <begin position="202"/>
        <end position="223"/>
    </location>
</feature>
<evidence type="ECO:0000256" key="1">
    <source>
        <dbReference type="ARBA" id="ARBA00004651"/>
    </source>
</evidence>
<dbReference type="PIRSF" id="PIRSF006603">
    <property type="entry name" value="DinF"/>
    <property type="match status" value="1"/>
</dbReference>
<comment type="subcellular location">
    <subcellularLocation>
        <location evidence="1">Cell membrane</location>
        <topology evidence="1">Multi-pass membrane protein</topology>
    </subcellularLocation>
</comment>
<keyword evidence="7 10" id="KW-1133">Transmembrane helix</keyword>
<dbReference type="GO" id="GO:0042910">
    <property type="term" value="F:xenobiotic transmembrane transporter activity"/>
    <property type="evidence" value="ECO:0007669"/>
    <property type="project" value="InterPro"/>
</dbReference>
<dbReference type="InterPro" id="IPR048279">
    <property type="entry name" value="MdtK-like"/>
</dbReference>
<dbReference type="NCBIfam" id="TIGR00797">
    <property type="entry name" value="matE"/>
    <property type="match status" value="1"/>
</dbReference>